<dbReference type="GO" id="GO:0005737">
    <property type="term" value="C:cytoplasm"/>
    <property type="evidence" value="ECO:0007669"/>
    <property type="project" value="TreeGrafter"/>
</dbReference>
<dbReference type="InterPro" id="IPR011900">
    <property type="entry name" value="GRX_bact"/>
</dbReference>
<dbReference type="PROSITE" id="PS51354">
    <property type="entry name" value="GLUTAREDOXIN_2"/>
    <property type="match status" value="1"/>
</dbReference>
<name>A0AB37UPC3_9CYAN</name>
<evidence type="ECO:0000256" key="2">
    <source>
        <dbReference type="ARBA" id="ARBA00007787"/>
    </source>
</evidence>
<dbReference type="GO" id="GO:0015038">
    <property type="term" value="F:glutathione disulfide oxidoreductase activity"/>
    <property type="evidence" value="ECO:0007669"/>
    <property type="project" value="UniProtKB-UniRule"/>
</dbReference>
<dbReference type="PANTHER" id="PTHR45694">
    <property type="entry name" value="GLUTAREDOXIN 2"/>
    <property type="match status" value="1"/>
</dbReference>
<dbReference type="GO" id="GO:0034599">
    <property type="term" value="P:cellular response to oxidative stress"/>
    <property type="evidence" value="ECO:0007669"/>
    <property type="project" value="TreeGrafter"/>
</dbReference>
<dbReference type="Pfam" id="PF00462">
    <property type="entry name" value="Glutaredoxin"/>
    <property type="match status" value="1"/>
</dbReference>
<keyword evidence="10" id="KW-1185">Reference proteome</keyword>
<feature type="domain" description="Glutaredoxin" evidence="8">
    <location>
        <begin position="20"/>
        <end position="80"/>
    </location>
</feature>
<evidence type="ECO:0000259" key="8">
    <source>
        <dbReference type="Pfam" id="PF00462"/>
    </source>
</evidence>
<dbReference type="EMBL" id="RSCK01000008">
    <property type="protein sequence ID" value="RUT13208.1"/>
    <property type="molecule type" value="Genomic_DNA"/>
</dbReference>
<dbReference type="SUPFAM" id="SSF52833">
    <property type="entry name" value="Thioredoxin-like"/>
    <property type="match status" value="1"/>
</dbReference>
<gene>
    <name evidence="9" type="ORF">DSM107010_14700</name>
</gene>
<comment type="function">
    <text evidence="1 7">Has a glutathione-disulfide oxidoreductase activity in the presence of NADPH and glutathione reductase. Reduces low molecular weight disulfides and proteins.</text>
</comment>
<keyword evidence="3 7" id="KW-0813">Transport</keyword>
<protein>
    <recommendedName>
        <fullName evidence="7">Glutaredoxin</fullName>
    </recommendedName>
</protein>
<sequence>MLDFLNPILNRHPERVKANVEIYTWQTCPYCIRAKLLLWWKGVNYTEYKIDGDDVARNKMAERANGRRTVPQIFINNEHFGGCDDIYKLDSEGKLDPLLAQPA</sequence>
<evidence type="ECO:0000256" key="4">
    <source>
        <dbReference type="ARBA" id="ARBA00022982"/>
    </source>
</evidence>
<dbReference type="Proteomes" id="UP000282574">
    <property type="component" value="Unassembled WGS sequence"/>
</dbReference>
<organism evidence="9 10">
    <name type="scientific">Chroococcidiopsis cubana SAG 39.79</name>
    <dbReference type="NCBI Taxonomy" id="388085"/>
    <lineage>
        <taxon>Bacteria</taxon>
        <taxon>Bacillati</taxon>
        <taxon>Cyanobacteriota</taxon>
        <taxon>Cyanophyceae</taxon>
        <taxon>Chroococcidiopsidales</taxon>
        <taxon>Chroococcidiopsidaceae</taxon>
        <taxon>Chroococcidiopsis</taxon>
    </lineage>
</organism>
<proteinExistence type="inferred from homology"/>
<dbReference type="GO" id="GO:0045454">
    <property type="term" value="P:cell redox homeostasis"/>
    <property type="evidence" value="ECO:0007669"/>
    <property type="project" value="InterPro"/>
</dbReference>
<dbReference type="RefSeq" id="WP_015157304.1">
    <property type="nucleotide sequence ID" value="NZ_JAVKZF010000008.1"/>
</dbReference>
<keyword evidence="7" id="KW-0963">Cytoplasm</keyword>
<keyword evidence="6 7" id="KW-0676">Redox-active center</keyword>
<keyword evidence="4 7" id="KW-0249">Electron transport</keyword>
<evidence type="ECO:0000313" key="9">
    <source>
        <dbReference type="EMBL" id="RUT13208.1"/>
    </source>
</evidence>
<dbReference type="InterPro" id="IPR014025">
    <property type="entry name" value="Glutaredoxin_subgr"/>
</dbReference>
<evidence type="ECO:0000256" key="1">
    <source>
        <dbReference type="ARBA" id="ARBA00002549"/>
    </source>
</evidence>
<accession>A0AB37UPC3</accession>
<dbReference type="PRINTS" id="PR00160">
    <property type="entry name" value="GLUTAREDOXIN"/>
</dbReference>
<dbReference type="PANTHER" id="PTHR45694:SF18">
    <property type="entry name" value="GLUTAREDOXIN-1-RELATED"/>
    <property type="match status" value="1"/>
</dbReference>
<evidence type="ECO:0000256" key="3">
    <source>
        <dbReference type="ARBA" id="ARBA00022448"/>
    </source>
</evidence>
<evidence type="ECO:0000256" key="7">
    <source>
        <dbReference type="RuleBase" id="RU364065"/>
    </source>
</evidence>
<evidence type="ECO:0000313" key="10">
    <source>
        <dbReference type="Proteomes" id="UP000282574"/>
    </source>
</evidence>
<dbReference type="InterPro" id="IPR002109">
    <property type="entry name" value="Glutaredoxin"/>
</dbReference>
<dbReference type="PROSITE" id="PS00195">
    <property type="entry name" value="GLUTAREDOXIN_1"/>
    <property type="match status" value="1"/>
</dbReference>
<dbReference type="Gene3D" id="3.40.30.10">
    <property type="entry name" value="Glutaredoxin"/>
    <property type="match status" value="1"/>
</dbReference>
<dbReference type="AlphaFoldDB" id="A0AB37UPC3"/>
<evidence type="ECO:0000256" key="6">
    <source>
        <dbReference type="ARBA" id="ARBA00023284"/>
    </source>
</evidence>
<keyword evidence="5" id="KW-1015">Disulfide bond</keyword>
<dbReference type="InterPro" id="IPR036249">
    <property type="entry name" value="Thioredoxin-like_sf"/>
</dbReference>
<comment type="caution">
    <text evidence="9">The sequence shown here is derived from an EMBL/GenBank/DDBJ whole genome shotgun (WGS) entry which is preliminary data.</text>
</comment>
<evidence type="ECO:0000256" key="5">
    <source>
        <dbReference type="ARBA" id="ARBA00023157"/>
    </source>
</evidence>
<dbReference type="NCBIfam" id="TIGR02181">
    <property type="entry name" value="GRX_bact"/>
    <property type="match status" value="1"/>
</dbReference>
<dbReference type="InterPro" id="IPR011767">
    <property type="entry name" value="GLR_AS"/>
</dbReference>
<dbReference type="FunFam" id="3.40.30.10:FF:000018">
    <property type="entry name" value="Glutaredoxin"/>
    <property type="match status" value="1"/>
</dbReference>
<comment type="similarity">
    <text evidence="2 7">Belongs to the glutaredoxin family.</text>
</comment>
<dbReference type="CDD" id="cd03418">
    <property type="entry name" value="GRX_GRXb_1_3_like"/>
    <property type="match status" value="1"/>
</dbReference>
<reference evidence="9 10" key="1">
    <citation type="journal article" date="2019" name="Genome Biol. Evol.">
        <title>Day and night: Metabolic profiles and evolutionary relationships of six axenic non-marine cyanobacteria.</title>
        <authorList>
            <person name="Will S.E."/>
            <person name="Henke P."/>
            <person name="Boedeker C."/>
            <person name="Huang S."/>
            <person name="Brinkmann H."/>
            <person name="Rohde M."/>
            <person name="Jarek M."/>
            <person name="Friedl T."/>
            <person name="Seufert S."/>
            <person name="Schumacher M."/>
            <person name="Overmann J."/>
            <person name="Neumann-Schaal M."/>
            <person name="Petersen J."/>
        </authorList>
    </citation>
    <scope>NUCLEOTIDE SEQUENCE [LARGE SCALE GENOMIC DNA]</scope>
    <source>
        <strain evidence="9 10">SAG 39.79</strain>
    </source>
</reference>